<dbReference type="Gene3D" id="1.25.40.10">
    <property type="entry name" value="Tetratricopeptide repeat domain"/>
    <property type="match status" value="1"/>
</dbReference>
<dbReference type="SUPFAM" id="SSF48452">
    <property type="entry name" value="TPR-like"/>
    <property type="match status" value="1"/>
</dbReference>
<dbReference type="PROSITE" id="PS51755">
    <property type="entry name" value="OMPR_PHOB"/>
    <property type="match status" value="1"/>
</dbReference>
<proteinExistence type="inferred from homology"/>
<protein>
    <recommendedName>
        <fullName evidence="8">OmpR/PhoB-type domain-containing protein</fullName>
    </recommendedName>
</protein>
<feature type="compositionally biased region" description="Low complexity" evidence="7">
    <location>
        <begin position="232"/>
        <end position="244"/>
    </location>
</feature>
<evidence type="ECO:0000256" key="4">
    <source>
        <dbReference type="ARBA" id="ARBA00023125"/>
    </source>
</evidence>
<dbReference type="SMART" id="SM01043">
    <property type="entry name" value="BTAD"/>
    <property type="match status" value="1"/>
</dbReference>
<evidence type="ECO:0000256" key="2">
    <source>
        <dbReference type="ARBA" id="ARBA00023012"/>
    </source>
</evidence>
<dbReference type="SUPFAM" id="SSF46894">
    <property type="entry name" value="C-terminal effector domain of the bipartite response regulators"/>
    <property type="match status" value="1"/>
</dbReference>
<evidence type="ECO:0000313" key="9">
    <source>
        <dbReference type="EMBL" id="GAA1228965.1"/>
    </source>
</evidence>
<comment type="caution">
    <text evidence="9">The sequence shown here is derived from an EMBL/GenBank/DDBJ whole genome shotgun (WGS) entry which is preliminary data.</text>
</comment>
<gene>
    <name evidence="9" type="ORF">GCM10009665_19310</name>
</gene>
<dbReference type="Pfam" id="PF03704">
    <property type="entry name" value="BTAD"/>
    <property type="match status" value="1"/>
</dbReference>
<keyword evidence="3" id="KW-0805">Transcription regulation</keyword>
<evidence type="ECO:0000256" key="7">
    <source>
        <dbReference type="SAM" id="MobiDB-lite"/>
    </source>
</evidence>
<feature type="DNA-binding region" description="OmpR/PhoB-type" evidence="6">
    <location>
        <begin position="1"/>
        <end position="92"/>
    </location>
</feature>
<sequence>MRFALLGPVAVTTECGTVELGAGIPCTILAILLVKANSVMSLDQLASSVWGDTQPTAVVASLRNHIARLRRQLGPQAGARIRTVAPGYLIEVHEGELDEHVFVTECRRGRQALDAGWWAEASDILTGALALWRGEPFAAVSRNCTTGTALRSLEETRLLAWQGRNEAELQLGRHQELIASVRSQIDAHPLQEVFHAQLMLALYRAGRQAEALEVFHDLRGPLALPGPRIAQRGGPRAARVGAGAPHERADGGRDRRLGAGADPLPGPRRPAGRSRRGQEPGGTGRVIPRSSDRRPSLPVAGCGGRGIRAQVPRWTSHRCG</sequence>
<keyword evidence="10" id="KW-1185">Reference proteome</keyword>
<organism evidence="9 10">
    <name type="scientific">Kitasatospora nipponensis</name>
    <dbReference type="NCBI Taxonomy" id="258049"/>
    <lineage>
        <taxon>Bacteria</taxon>
        <taxon>Bacillati</taxon>
        <taxon>Actinomycetota</taxon>
        <taxon>Actinomycetes</taxon>
        <taxon>Kitasatosporales</taxon>
        <taxon>Streptomycetaceae</taxon>
        <taxon>Kitasatospora</taxon>
    </lineage>
</organism>
<evidence type="ECO:0000256" key="1">
    <source>
        <dbReference type="ARBA" id="ARBA00005820"/>
    </source>
</evidence>
<keyword evidence="4 6" id="KW-0238">DNA-binding</keyword>
<accession>A0ABP4GT72</accession>
<evidence type="ECO:0000256" key="6">
    <source>
        <dbReference type="PROSITE-ProRule" id="PRU01091"/>
    </source>
</evidence>
<dbReference type="InterPro" id="IPR001867">
    <property type="entry name" value="OmpR/PhoB-type_DNA-bd"/>
</dbReference>
<dbReference type="InterPro" id="IPR011990">
    <property type="entry name" value="TPR-like_helical_dom_sf"/>
</dbReference>
<evidence type="ECO:0000256" key="5">
    <source>
        <dbReference type="ARBA" id="ARBA00023163"/>
    </source>
</evidence>
<reference evidence="10" key="1">
    <citation type="journal article" date="2019" name="Int. J. Syst. Evol. Microbiol.">
        <title>The Global Catalogue of Microorganisms (GCM) 10K type strain sequencing project: providing services to taxonomists for standard genome sequencing and annotation.</title>
        <authorList>
            <consortium name="The Broad Institute Genomics Platform"/>
            <consortium name="The Broad Institute Genome Sequencing Center for Infectious Disease"/>
            <person name="Wu L."/>
            <person name="Ma J."/>
        </authorList>
    </citation>
    <scope>NUCLEOTIDE SEQUENCE [LARGE SCALE GENOMIC DNA]</scope>
    <source>
        <strain evidence="10">JCM 13004</strain>
    </source>
</reference>
<dbReference type="InterPro" id="IPR051677">
    <property type="entry name" value="AfsR-DnrI-RedD_regulator"/>
</dbReference>
<feature type="domain" description="OmpR/PhoB-type" evidence="8">
    <location>
        <begin position="1"/>
        <end position="92"/>
    </location>
</feature>
<dbReference type="Proteomes" id="UP001500037">
    <property type="component" value="Unassembled WGS sequence"/>
</dbReference>
<dbReference type="PANTHER" id="PTHR35807">
    <property type="entry name" value="TRANSCRIPTIONAL REGULATOR REDD-RELATED"/>
    <property type="match status" value="1"/>
</dbReference>
<name>A0ABP4GT72_9ACTN</name>
<evidence type="ECO:0000259" key="8">
    <source>
        <dbReference type="PROSITE" id="PS51755"/>
    </source>
</evidence>
<comment type="similarity">
    <text evidence="1">Belongs to the AfsR/DnrI/RedD regulatory family.</text>
</comment>
<dbReference type="SMART" id="SM00862">
    <property type="entry name" value="Trans_reg_C"/>
    <property type="match status" value="1"/>
</dbReference>
<keyword evidence="2" id="KW-0902">Two-component regulatory system</keyword>
<dbReference type="InterPro" id="IPR036388">
    <property type="entry name" value="WH-like_DNA-bd_sf"/>
</dbReference>
<keyword evidence="5" id="KW-0804">Transcription</keyword>
<feature type="region of interest" description="Disordered" evidence="7">
    <location>
        <begin position="225"/>
        <end position="306"/>
    </location>
</feature>
<dbReference type="InterPro" id="IPR016032">
    <property type="entry name" value="Sig_transdc_resp-reg_C-effctor"/>
</dbReference>
<dbReference type="Gene3D" id="1.10.10.10">
    <property type="entry name" value="Winged helix-like DNA-binding domain superfamily/Winged helix DNA-binding domain"/>
    <property type="match status" value="1"/>
</dbReference>
<dbReference type="Pfam" id="PF00486">
    <property type="entry name" value="Trans_reg_C"/>
    <property type="match status" value="1"/>
</dbReference>
<evidence type="ECO:0000313" key="10">
    <source>
        <dbReference type="Proteomes" id="UP001500037"/>
    </source>
</evidence>
<feature type="compositionally biased region" description="Basic and acidic residues" evidence="7">
    <location>
        <begin position="245"/>
        <end position="257"/>
    </location>
</feature>
<dbReference type="CDD" id="cd15831">
    <property type="entry name" value="BTAD"/>
    <property type="match status" value="1"/>
</dbReference>
<evidence type="ECO:0000256" key="3">
    <source>
        <dbReference type="ARBA" id="ARBA00023015"/>
    </source>
</evidence>
<dbReference type="PANTHER" id="PTHR35807:SF1">
    <property type="entry name" value="TRANSCRIPTIONAL REGULATOR REDD"/>
    <property type="match status" value="1"/>
</dbReference>
<dbReference type="EMBL" id="BAAALF010000023">
    <property type="protein sequence ID" value="GAA1228965.1"/>
    <property type="molecule type" value="Genomic_DNA"/>
</dbReference>
<dbReference type="InterPro" id="IPR005158">
    <property type="entry name" value="BTAD"/>
</dbReference>